<dbReference type="GeneID" id="105232109"/>
<comment type="function">
    <text evidence="4">Probable substrate-specific adapter of an E3 ubiquitin-protein ligase complex which mediates the ubiquitination and subsequent proteasomal degradation of target proteins. May have a role in synapse differentiation and growth.</text>
</comment>
<dbReference type="InterPro" id="IPR011705">
    <property type="entry name" value="BACK"/>
</dbReference>
<evidence type="ECO:0000256" key="2">
    <source>
        <dbReference type="ARBA" id="ARBA00022441"/>
    </source>
</evidence>
<dbReference type="PANTHER" id="PTHR45632">
    <property type="entry name" value="LD33804P"/>
    <property type="match status" value="1"/>
</dbReference>
<dbReference type="InterPro" id="IPR006652">
    <property type="entry name" value="Kelch_1"/>
</dbReference>
<dbReference type="GO" id="GO:0003779">
    <property type="term" value="F:actin binding"/>
    <property type="evidence" value="ECO:0007669"/>
    <property type="project" value="UniProtKB-KW"/>
</dbReference>
<dbReference type="UniPathway" id="UPA00143"/>
<evidence type="ECO:0000256" key="3">
    <source>
        <dbReference type="ARBA" id="ARBA00022737"/>
    </source>
</evidence>
<evidence type="ECO:0000313" key="7">
    <source>
        <dbReference type="RefSeq" id="XP_011212016.2"/>
    </source>
</evidence>
<evidence type="ECO:0000256" key="1">
    <source>
        <dbReference type="ARBA" id="ARBA00013699"/>
    </source>
</evidence>
<dbReference type="AlphaFoldDB" id="A0A6I9W531"/>
<dbReference type="OrthoDB" id="6350321at2759"/>
<protein>
    <recommendedName>
        <fullName evidence="1">Kelch-like protein diablo</fullName>
    </recommendedName>
</protein>
<dbReference type="InterPro" id="IPR037293">
    <property type="entry name" value="Gal_Oxidase_central_sf"/>
</dbReference>
<dbReference type="InterPro" id="IPR011333">
    <property type="entry name" value="SKP1/BTB/POZ_sf"/>
</dbReference>
<dbReference type="Gene3D" id="1.25.40.420">
    <property type="match status" value="1"/>
</dbReference>
<dbReference type="SUPFAM" id="SSF54695">
    <property type="entry name" value="POZ domain"/>
    <property type="match status" value="1"/>
</dbReference>
<sequence>MSLSVSGLPKPGNVRNDVRHNWEVMQSVYKLYNEQKFTDILFEFPYTTYKFTAHRLILAAASPYFLELFDQTEDDCNSLTVTKMDSDTFEELVVYCYNGQTDITAGNAERMAKGAMLLRLYEVVDICVNYMMDHISDFLVRKLIPLAAELVYEKFETRLLAYIVKNFKEVNRNGEIFDLNMTQWKFILKELDVNVVTQAYIFLATKGWYEYNATERQQYLPDLIGSLTLTEFDNDFLRQQIKPLPGCEGLATESLKKRGELPSWVAVQNWGEDWLGYKDILIYNQAKVEWVKATRLEIKRYYFSTAFMGNSLYFIGGRSRDGVSKAVLSYNLLTKTFSTMPSLQDKRTAACVAVVNNSIYVFGGKADNSLTSVECYSTSTGRWEYKSGTPTPRAAAGVAILNADIYLIGGKDLRMLNRVDVYNVSTNRWYNCNPMAEARESPAVTVHQDLIYAMSGGFRDLKTVERYDPKQDKWTKIASLNVARRYICAASIGDQLWAFGGVIGPAQWDDTVEVYDEASDKWLVKKKLPVTGKFDCVTLPTNLADNLN</sequence>
<feature type="domain" description="BTB" evidence="5">
    <location>
        <begin position="38"/>
        <end position="105"/>
    </location>
</feature>
<evidence type="ECO:0000313" key="6">
    <source>
        <dbReference type="Proteomes" id="UP001652620"/>
    </source>
</evidence>
<dbReference type="Gene3D" id="2.130.10.80">
    <property type="entry name" value="Galactose oxidase/kelch, beta-propeller"/>
    <property type="match status" value="1"/>
</dbReference>
<gene>
    <name evidence="7" type="primary">LOC105232109</name>
</gene>
<proteinExistence type="predicted"/>
<reference evidence="7" key="1">
    <citation type="submission" date="2025-08" db="UniProtKB">
        <authorList>
            <consortium name="RefSeq"/>
        </authorList>
    </citation>
    <scope>IDENTIFICATION</scope>
    <source>
        <tissue evidence="7">Adult</tissue>
    </source>
</reference>
<dbReference type="Pfam" id="PF00651">
    <property type="entry name" value="BTB"/>
    <property type="match status" value="1"/>
</dbReference>
<dbReference type="SMART" id="SM00225">
    <property type="entry name" value="BTB"/>
    <property type="match status" value="1"/>
</dbReference>
<dbReference type="InterPro" id="IPR017096">
    <property type="entry name" value="BTB-kelch_protein"/>
</dbReference>
<dbReference type="Proteomes" id="UP001652620">
    <property type="component" value="Chromosome 4"/>
</dbReference>
<dbReference type="SUPFAM" id="SSF117281">
    <property type="entry name" value="Kelch motif"/>
    <property type="match status" value="1"/>
</dbReference>
<dbReference type="RefSeq" id="XP_011212016.2">
    <property type="nucleotide sequence ID" value="XM_011213714.4"/>
</dbReference>
<dbReference type="PROSITE" id="PS50097">
    <property type="entry name" value="BTB"/>
    <property type="match status" value="1"/>
</dbReference>
<keyword evidence="2" id="KW-0880">Kelch repeat</keyword>
<dbReference type="SMART" id="SM00612">
    <property type="entry name" value="Kelch"/>
    <property type="match status" value="5"/>
</dbReference>
<organism evidence="6 7">
    <name type="scientific">Bactrocera dorsalis</name>
    <name type="common">Oriental fruit fly</name>
    <name type="synonym">Dacus dorsalis</name>
    <dbReference type="NCBI Taxonomy" id="27457"/>
    <lineage>
        <taxon>Eukaryota</taxon>
        <taxon>Metazoa</taxon>
        <taxon>Ecdysozoa</taxon>
        <taxon>Arthropoda</taxon>
        <taxon>Hexapoda</taxon>
        <taxon>Insecta</taxon>
        <taxon>Pterygota</taxon>
        <taxon>Neoptera</taxon>
        <taxon>Endopterygota</taxon>
        <taxon>Diptera</taxon>
        <taxon>Brachycera</taxon>
        <taxon>Muscomorpha</taxon>
        <taxon>Tephritoidea</taxon>
        <taxon>Tephritidae</taxon>
        <taxon>Bactrocera</taxon>
        <taxon>Bactrocera</taxon>
    </lineage>
</organism>
<evidence type="ECO:0000259" key="5">
    <source>
        <dbReference type="PROSITE" id="PS50097"/>
    </source>
</evidence>
<keyword evidence="3" id="KW-0677">Repeat</keyword>
<dbReference type="GO" id="GO:0016567">
    <property type="term" value="P:protein ubiquitination"/>
    <property type="evidence" value="ECO:0007669"/>
    <property type="project" value="UniProtKB-UniPathway"/>
</dbReference>
<evidence type="ECO:0000256" key="4">
    <source>
        <dbReference type="ARBA" id="ARBA00043912"/>
    </source>
</evidence>
<dbReference type="KEGG" id="bdr:105232109"/>
<dbReference type="Pfam" id="PF07707">
    <property type="entry name" value="BACK"/>
    <property type="match status" value="1"/>
</dbReference>
<dbReference type="InterPro" id="IPR000210">
    <property type="entry name" value="BTB/POZ_dom"/>
</dbReference>
<dbReference type="PANTHER" id="PTHR45632:SF26">
    <property type="entry name" value="BTB DOMAIN-CONTAINING PROTEIN"/>
    <property type="match status" value="1"/>
</dbReference>
<dbReference type="InParanoid" id="A0A6I9W531"/>
<dbReference type="Gene3D" id="3.30.710.10">
    <property type="entry name" value="Potassium Channel Kv1.1, Chain A"/>
    <property type="match status" value="1"/>
</dbReference>
<dbReference type="Gene3D" id="2.120.10.80">
    <property type="entry name" value="Kelch-type beta propeller"/>
    <property type="match status" value="1"/>
</dbReference>
<dbReference type="Pfam" id="PF24681">
    <property type="entry name" value="Kelch_KLHDC2_KLHL20_DRC7"/>
    <property type="match status" value="1"/>
</dbReference>
<dbReference type="InterPro" id="IPR015915">
    <property type="entry name" value="Kelch-typ_b-propeller"/>
</dbReference>
<accession>A0A6I9W531</accession>
<dbReference type="PIRSF" id="PIRSF037037">
    <property type="entry name" value="Kelch-like_protein_gigaxonin"/>
    <property type="match status" value="1"/>
</dbReference>
<name>A0A6I9W531_BACDO</name>
<keyword evidence="6" id="KW-1185">Reference proteome</keyword>